<organism evidence="2 3">
    <name type="scientific">Galdieria yellowstonensis</name>
    <dbReference type="NCBI Taxonomy" id="3028027"/>
    <lineage>
        <taxon>Eukaryota</taxon>
        <taxon>Rhodophyta</taxon>
        <taxon>Bangiophyceae</taxon>
        <taxon>Galdieriales</taxon>
        <taxon>Galdieriaceae</taxon>
        <taxon>Galdieria</taxon>
    </lineage>
</organism>
<protein>
    <recommendedName>
        <fullName evidence="1">DUF1995 domain-containing protein</fullName>
    </recommendedName>
</protein>
<dbReference type="InterPro" id="IPR053021">
    <property type="entry name" value="Chloroplast_ADK"/>
</dbReference>
<dbReference type="PANTHER" id="PTHR35509:SF1">
    <property type="entry name" value="DOMAIN PROTEIN, PUTATIVE (DUF1995)-RELATED"/>
    <property type="match status" value="1"/>
</dbReference>
<feature type="domain" description="DUF1995" evidence="1">
    <location>
        <begin position="82"/>
        <end position="309"/>
    </location>
</feature>
<evidence type="ECO:0000313" key="3">
    <source>
        <dbReference type="Proteomes" id="UP001300502"/>
    </source>
</evidence>
<evidence type="ECO:0000259" key="1">
    <source>
        <dbReference type="Pfam" id="PF09353"/>
    </source>
</evidence>
<dbReference type="AlphaFoldDB" id="A0AAV9IF66"/>
<dbReference type="InterPro" id="IPR018962">
    <property type="entry name" value="DUF1995"/>
</dbReference>
<dbReference type="EMBL" id="JANCYU010000035">
    <property type="protein sequence ID" value="KAK4525998.1"/>
    <property type="molecule type" value="Genomic_DNA"/>
</dbReference>
<dbReference type="PANTHER" id="PTHR35509">
    <property type="entry name" value="DOMAIN PROTEIN, PUTATIVE (DUF1995)-RELATED"/>
    <property type="match status" value="1"/>
</dbReference>
<dbReference type="Pfam" id="PF09353">
    <property type="entry name" value="DUF1995"/>
    <property type="match status" value="1"/>
</dbReference>
<sequence>MLTKFIPLFAPLLSGLRSYKGFSKYQWPLICFQAPRKSPCVRCFVIKAQKAKASFEGEQEWLGPSRNMQRSLESYIAGTFFPVSLEEAVRQASDAVLIASKDNYNRLRVELQYPTLSNAANVIEYSELAYFCNMICETFLGQSKRVHLFSDTNHILNLVPLLDTRLINSISVSCIDDLQPYGRPMMEDICLILLPSNVGYDMGRRMERIERLIYSISRNQHIILFNASMEACTTLTCGGRPFEPMILSDFHTVYFVHPNISRKGCFQSSLLRCYPRDWELFVLKLPLDMSSKYFLARSFSSRPSIDRIEIETSCCFHSL</sequence>
<keyword evidence="3" id="KW-1185">Reference proteome</keyword>
<reference evidence="2 3" key="1">
    <citation type="submission" date="2022-07" db="EMBL/GenBank/DDBJ databases">
        <title>Genome-wide signatures of adaptation to extreme environments.</title>
        <authorList>
            <person name="Cho C.H."/>
            <person name="Yoon H.S."/>
        </authorList>
    </citation>
    <scope>NUCLEOTIDE SEQUENCE [LARGE SCALE GENOMIC DNA]</scope>
    <source>
        <strain evidence="2 3">108.79 E11</strain>
    </source>
</reference>
<accession>A0AAV9IF66</accession>
<name>A0AAV9IF66_9RHOD</name>
<gene>
    <name evidence="2" type="ORF">GAYE_SCF18G3907</name>
</gene>
<comment type="caution">
    <text evidence="2">The sequence shown here is derived from an EMBL/GenBank/DDBJ whole genome shotgun (WGS) entry which is preliminary data.</text>
</comment>
<dbReference type="Proteomes" id="UP001300502">
    <property type="component" value="Unassembled WGS sequence"/>
</dbReference>
<proteinExistence type="predicted"/>
<evidence type="ECO:0000313" key="2">
    <source>
        <dbReference type="EMBL" id="KAK4525998.1"/>
    </source>
</evidence>